<dbReference type="PANTHER" id="PTHR30055:SF234">
    <property type="entry name" value="HTH-TYPE TRANSCRIPTIONAL REGULATOR BETI"/>
    <property type="match status" value="1"/>
</dbReference>
<gene>
    <name evidence="6" type="ORF">CLV54_3342</name>
</gene>
<dbReference type="GO" id="GO:0000976">
    <property type="term" value="F:transcription cis-regulatory region binding"/>
    <property type="evidence" value="ECO:0007669"/>
    <property type="project" value="TreeGrafter"/>
</dbReference>
<dbReference type="InterPro" id="IPR001647">
    <property type="entry name" value="HTH_TetR"/>
</dbReference>
<dbReference type="PRINTS" id="PR00455">
    <property type="entry name" value="HTHTETR"/>
</dbReference>
<dbReference type="GO" id="GO:0003700">
    <property type="term" value="F:DNA-binding transcription factor activity"/>
    <property type="evidence" value="ECO:0007669"/>
    <property type="project" value="TreeGrafter"/>
</dbReference>
<keyword evidence="2 4" id="KW-0238">DNA-binding</keyword>
<keyword evidence="7" id="KW-1185">Reference proteome</keyword>
<dbReference type="PANTHER" id="PTHR30055">
    <property type="entry name" value="HTH-TYPE TRANSCRIPTIONAL REGULATOR RUTR"/>
    <property type="match status" value="1"/>
</dbReference>
<feature type="domain" description="HTH tetR-type" evidence="5">
    <location>
        <begin position="13"/>
        <end position="73"/>
    </location>
</feature>
<dbReference type="Pfam" id="PF00440">
    <property type="entry name" value="TetR_N"/>
    <property type="match status" value="1"/>
</dbReference>
<organism evidence="6 7">
    <name type="scientific">Compostimonas suwonensis</name>
    <dbReference type="NCBI Taxonomy" id="1048394"/>
    <lineage>
        <taxon>Bacteria</taxon>
        <taxon>Bacillati</taxon>
        <taxon>Actinomycetota</taxon>
        <taxon>Actinomycetes</taxon>
        <taxon>Micrococcales</taxon>
        <taxon>Microbacteriaceae</taxon>
        <taxon>Compostimonas</taxon>
    </lineage>
</organism>
<keyword evidence="1" id="KW-0805">Transcription regulation</keyword>
<dbReference type="Gene3D" id="1.10.357.10">
    <property type="entry name" value="Tetracycline Repressor, domain 2"/>
    <property type="match status" value="1"/>
</dbReference>
<protein>
    <submittedName>
        <fullName evidence="6">Regulatory TetR family protein</fullName>
    </submittedName>
</protein>
<dbReference type="AlphaFoldDB" id="A0A2M9BB86"/>
<dbReference type="Proteomes" id="UP000230161">
    <property type="component" value="Unassembled WGS sequence"/>
</dbReference>
<accession>A0A2M9BB86</accession>
<dbReference type="PROSITE" id="PS50977">
    <property type="entry name" value="HTH_TETR_2"/>
    <property type="match status" value="1"/>
</dbReference>
<dbReference type="RefSeq" id="WP_100346098.1">
    <property type="nucleotide sequence ID" value="NZ_PGFB01000007.1"/>
</dbReference>
<proteinExistence type="predicted"/>
<dbReference type="InterPro" id="IPR036271">
    <property type="entry name" value="Tet_transcr_reg_TetR-rel_C_sf"/>
</dbReference>
<evidence type="ECO:0000256" key="1">
    <source>
        <dbReference type="ARBA" id="ARBA00023015"/>
    </source>
</evidence>
<keyword evidence="3" id="KW-0804">Transcription</keyword>
<evidence type="ECO:0000256" key="4">
    <source>
        <dbReference type="PROSITE-ProRule" id="PRU00335"/>
    </source>
</evidence>
<comment type="caution">
    <text evidence="6">The sequence shown here is derived from an EMBL/GenBank/DDBJ whole genome shotgun (WGS) entry which is preliminary data.</text>
</comment>
<dbReference type="SUPFAM" id="SSF48498">
    <property type="entry name" value="Tetracyclin repressor-like, C-terminal domain"/>
    <property type="match status" value="1"/>
</dbReference>
<dbReference type="SUPFAM" id="SSF46689">
    <property type="entry name" value="Homeodomain-like"/>
    <property type="match status" value="1"/>
</dbReference>
<dbReference type="EMBL" id="PGFB01000007">
    <property type="protein sequence ID" value="PJJ55205.1"/>
    <property type="molecule type" value="Genomic_DNA"/>
</dbReference>
<dbReference type="OrthoDB" id="7505659at2"/>
<reference evidence="6 7" key="1">
    <citation type="submission" date="2017-11" db="EMBL/GenBank/DDBJ databases">
        <title>Genomic Encyclopedia of Archaeal and Bacterial Type Strains, Phase II (KMG-II): From Individual Species to Whole Genera.</title>
        <authorList>
            <person name="Goeker M."/>
        </authorList>
    </citation>
    <scope>NUCLEOTIDE SEQUENCE [LARGE SCALE GENOMIC DNA]</scope>
    <source>
        <strain evidence="6 7">DSM 25625</strain>
    </source>
</reference>
<evidence type="ECO:0000256" key="3">
    <source>
        <dbReference type="ARBA" id="ARBA00023163"/>
    </source>
</evidence>
<evidence type="ECO:0000313" key="7">
    <source>
        <dbReference type="Proteomes" id="UP000230161"/>
    </source>
</evidence>
<feature type="DNA-binding region" description="H-T-H motif" evidence="4">
    <location>
        <begin position="36"/>
        <end position="55"/>
    </location>
</feature>
<name>A0A2M9BB86_9MICO</name>
<evidence type="ECO:0000313" key="6">
    <source>
        <dbReference type="EMBL" id="PJJ55205.1"/>
    </source>
</evidence>
<sequence>MAPSSPRRRLERAVRRNEIVEAATALIAARGYRGLTLAQFADSCGMTVAGMLHHFASREELLVAVLDNRDRVDAAVTGFPRDLHASPLEARAALDAIVAHNIEQRGIISLYTILGAESLDPSHPASEYFAARLAESVSIVASLVSSWHPNPESFAIQTIAFMDGLQLNWLRDPSIDFAGEWARFADRIFVEVS</sequence>
<dbReference type="InterPro" id="IPR050109">
    <property type="entry name" value="HTH-type_TetR-like_transc_reg"/>
</dbReference>
<evidence type="ECO:0000259" key="5">
    <source>
        <dbReference type="PROSITE" id="PS50977"/>
    </source>
</evidence>
<evidence type="ECO:0000256" key="2">
    <source>
        <dbReference type="ARBA" id="ARBA00023125"/>
    </source>
</evidence>
<dbReference type="InterPro" id="IPR009057">
    <property type="entry name" value="Homeodomain-like_sf"/>
</dbReference>